<sequence length="174" mass="19473">MFSGKTEELLRRMKRGQIANLKQKLFKPDKDTRYSANEIKTHDGLGMTAINIPAHQPAMIFNLIEPETEVIGIDEVQFFSPEIVQVCNQLADQGIRVIVAGLDLDFEANPFGPIAGLMATAEHVSKVRAVCEQCGEDANRSFRISHSQDTFQLGEKDNYKALCRSCYVKAINKK</sequence>
<dbReference type="EC" id="2.7.1.21" evidence="2 10"/>
<comment type="caution">
    <text evidence="12">The sequence shown here is derived from an EMBL/GenBank/DDBJ whole genome shotgun (WGS) entry which is preliminary data.</text>
</comment>
<keyword evidence="5 10" id="KW-0547">Nucleotide-binding</keyword>
<evidence type="ECO:0000256" key="10">
    <source>
        <dbReference type="RuleBase" id="RU000544"/>
    </source>
</evidence>
<evidence type="ECO:0000256" key="8">
    <source>
        <dbReference type="PIRSR" id="PIRSR035805-1"/>
    </source>
</evidence>
<dbReference type="Gene3D" id="3.30.60.20">
    <property type="match status" value="1"/>
</dbReference>
<feature type="active site" description="Proton acceptor" evidence="8">
    <location>
        <position position="75"/>
    </location>
</feature>
<dbReference type="InterPro" id="IPR027417">
    <property type="entry name" value="P-loop_NTPase"/>
</dbReference>
<proteinExistence type="inferred from homology"/>
<dbReference type="STRING" id="1798002.A2478_05045"/>
<accession>A0A1F5SYY6</accession>
<comment type="catalytic activity">
    <reaction evidence="10">
        <text>thymidine + ATP = dTMP + ADP + H(+)</text>
        <dbReference type="Rhea" id="RHEA:19129"/>
        <dbReference type="ChEBI" id="CHEBI:15378"/>
        <dbReference type="ChEBI" id="CHEBI:17748"/>
        <dbReference type="ChEBI" id="CHEBI:30616"/>
        <dbReference type="ChEBI" id="CHEBI:63528"/>
        <dbReference type="ChEBI" id="CHEBI:456216"/>
        <dbReference type="EC" id="2.7.1.21"/>
    </reaction>
</comment>
<keyword evidence="7 10" id="KW-0067">ATP-binding</keyword>
<feature type="binding site" evidence="9">
    <location>
        <position position="159"/>
    </location>
    <ligand>
        <name>substrate</name>
    </ligand>
</feature>
<dbReference type="GO" id="GO:0046104">
    <property type="term" value="P:thymidine metabolic process"/>
    <property type="evidence" value="ECO:0007669"/>
    <property type="project" value="TreeGrafter"/>
</dbReference>
<dbReference type="Pfam" id="PF00265">
    <property type="entry name" value="TK"/>
    <property type="match status" value="1"/>
</dbReference>
<evidence type="ECO:0000256" key="9">
    <source>
        <dbReference type="PIRSR" id="PIRSR035805-2"/>
    </source>
</evidence>
<dbReference type="InterPro" id="IPR020633">
    <property type="entry name" value="Thymidine_kinase_CS"/>
</dbReference>
<evidence type="ECO:0000256" key="6">
    <source>
        <dbReference type="ARBA" id="ARBA00022777"/>
    </source>
</evidence>
<dbReference type="PROSITE" id="PS00603">
    <property type="entry name" value="TK_CELLULAR_TYPE"/>
    <property type="match status" value="1"/>
</dbReference>
<dbReference type="PANTHER" id="PTHR11441">
    <property type="entry name" value="THYMIDINE KINASE"/>
    <property type="match status" value="1"/>
</dbReference>
<reference evidence="12 13" key="1">
    <citation type="journal article" date="2016" name="Nat. Commun.">
        <title>Thousands of microbial genomes shed light on interconnected biogeochemical processes in an aquifer system.</title>
        <authorList>
            <person name="Anantharaman K."/>
            <person name="Brown C.T."/>
            <person name="Hug L.A."/>
            <person name="Sharon I."/>
            <person name="Castelle C.J."/>
            <person name="Probst A.J."/>
            <person name="Thomas B.C."/>
            <person name="Singh A."/>
            <person name="Wilkins M.J."/>
            <person name="Karaoz U."/>
            <person name="Brodie E.L."/>
            <person name="Williams K.H."/>
            <person name="Hubbard S.S."/>
            <person name="Banfield J.F."/>
        </authorList>
    </citation>
    <scope>NUCLEOTIDE SEQUENCE [LARGE SCALE GENOMIC DNA]</scope>
</reference>
<dbReference type="SUPFAM" id="SSF52540">
    <property type="entry name" value="P-loop containing nucleoside triphosphate hydrolases"/>
    <property type="match status" value="1"/>
</dbReference>
<keyword evidence="3 10" id="KW-0237">DNA synthesis</keyword>
<evidence type="ECO:0000256" key="5">
    <source>
        <dbReference type="ARBA" id="ARBA00022741"/>
    </source>
</evidence>
<gene>
    <name evidence="12" type="ORF">A2478_05045</name>
</gene>
<dbReference type="GO" id="GO:0005829">
    <property type="term" value="C:cytosol"/>
    <property type="evidence" value="ECO:0007669"/>
    <property type="project" value="TreeGrafter"/>
</dbReference>
<dbReference type="SUPFAM" id="SSF57716">
    <property type="entry name" value="Glucocorticoid receptor-like (DNA-binding domain)"/>
    <property type="match status" value="1"/>
</dbReference>
<dbReference type="GO" id="GO:0004797">
    <property type="term" value="F:thymidine kinase activity"/>
    <property type="evidence" value="ECO:0007669"/>
    <property type="project" value="UniProtKB-EC"/>
</dbReference>
<evidence type="ECO:0000313" key="12">
    <source>
        <dbReference type="EMBL" id="OGF31924.1"/>
    </source>
</evidence>
<dbReference type="Gene3D" id="3.40.50.300">
    <property type="entry name" value="P-loop containing nucleotide triphosphate hydrolases"/>
    <property type="match status" value="1"/>
</dbReference>
<evidence type="ECO:0000256" key="3">
    <source>
        <dbReference type="ARBA" id="ARBA00022634"/>
    </source>
</evidence>
<dbReference type="InterPro" id="IPR001267">
    <property type="entry name" value="Thymidine_kinase"/>
</dbReference>
<organism evidence="12 13">
    <name type="scientific">Candidatus Falkowbacteria bacterium RIFOXYC2_FULL_36_12</name>
    <dbReference type="NCBI Taxonomy" id="1798002"/>
    <lineage>
        <taxon>Bacteria</taxon>
        <taxon>Candidatus Falkowiibacteriota</taxon>
    </lineage>
</organism>
<dbReference type="GO" id="GO:0005524">
    <property type="term" value="F:ATP binding"/>
    <property type="evidence" value="ECO:0007669"/>
    <property type="project" value="UniProtKB-KW"/>
</dbReference>
<evidence type="ECO:0000313" key="13">
    <source>
        <dbReference type="Proteomes" id="UP000179001"/>
    </source>
</evidence>
<dbReference type="Proteomes" id="UP000179001">
    <property type="component" value="Unassembled WGS sequence"/>
</dbReference>
<dbReference type="PANTHER" id="PTHR11441:SF0">
    <property type="entry name" value="THYMIDINE KINASE, CYTOSOLIC"/>
    <property type="match status" value="1"/>
</dbReference>
<evidence type="ECO:0000256" key="11">
    <source>
        <dbReference type="RuleBase" id="RU004165"/>
    </source>
</evidence>
<dbReference type="NCBIfam" id="NF003296">
    <property type="entry name" value="PRK04296.1-1"/>
    <property type="match status" value="1"/>
</dbReference>
<dbReference type="GO" id="GO:0071897">
    <property type="term" value="P:DNA biosynthetic process"/>
    <property type="evidence" value="ECO:0007669"/>
    <property type="project" value="UniProtKB-KW"/>
</dbReference>
<evidence type="ECO:0000256" key="7">
    <source>
        <dbReference type="ARBA" id="ARBA00022840"/>
    </source>
</evidence>
<dbReference type="AlphaFoldDB" id="A0A1F5SYY6"/>
<protein>
    <recommendedName>
        <fullName evidence="2 10">Thymidine kinase</fullName>
        <ecNumber evidence="2 10">2.7.1.21</ecNumber>
    </recommendedName>
</protein>
<name>A0A1F5SYY6_9BACT</name>
<evidence type="ECO:0000256" key="1">
    <source>
        <dbReference type="ARBA" id="ARBA00007587"/>
    </source>
</evidence>
<dbReference type="EMBL" id="MFGJ01000007">
    <property type="protein sequence ID" value="OGF31924.1"/>
    <property type="molecule type" value="Genomic_DNA"/>
</dbReference>
<keyword evidence="4 10" id="KW-0808">Transferase</keyword>
<dbReference type="PIRSF" id="PIRSF035805">
    <property type="entry name" value="TK_cell"/>
    <property type="match status" value="1"/>
</dbReference>
<evidence type="ECO:0000256" key="2">
    <source>
        <dbReference type="ARBA" id="ARBA00012118"/>
    </source>
</evidence>
<comment type="similarity">
    <text evidence="1 11">Belongs to the thymidine kinase family.</text>
</comment>
<keyword evidence="6 10" id="KW-0418">Kinase</keyword>
<evidence type="ECO:0000256" key="4">
    <source>
        <dbReference type="ARBA" id="ARBA00022679"/>
    </source>
</evidence>